<reference evidence="2" key="1">
    <citation type="journal article" date="2018" name="Nat. Genet.">
        <title>Extensive intraspecific gene order and gene structural variations between Mo17 and other maize genomes.</title>
        <authorList>
            <person name="Sun S."/>
            <person name="Zhou Y."/>
            <person name="Chen J."/>
            <person name="Shi J."/>
            <person name="Zhao H."/>
            <person name="Zhao H."/>
            <person name="Song W."/>
            <person name="Zhang M."/>
            <person name="Cui Y."/>
            <person name="Dong X."/>
            <person name="Liu H."/>
            <person name="Ma X."/>
            <person name="Jiao Y."/>
            <person name="Wang B."/>
            <person name="Wei X."/>
            <person name="Stein J.C."/>
            <person name="Glaubitz J.C."/>
            <person name="Lu F."/>
            <person name="Yu G."/>
            <person name="Liang C."/>
            <person name="Fengler K."/>
            <person name="Li B."/>
            <person name="Rafalski A."/>
            <person name="Schnable P.S."/>
            <person name="Ware D.H."/>
            <person name="Buckler E.S."/>
            <person name="Lai J."/>
        </authorList>
    </citation>
    <scope>NUCLEOTIDE SEQUENCE [LARGE SCALE GENOMIC DNA]</scope>
    <source>
        <tissue evidence="2">Seedling</tissue>
    </source>
</reference>
<evidence type="ECO:0000313" key="2">
    <source>
        <dbReference type="EMBL" id="PWZ56834.1"/>
    </source>
</evidence>
<feature type="compositionally biased region" description="Low complexity" evidence="1">
    <location>
        <begin position="34"/>
        <end position="120"/>
    </location>
</feature>
<protein>
    <submittedName>
        <fullName evidence="2">Histone-lysine N-methyltransferase ASHH1</fullName>
    </submittedName>
</protein>
<dbReference type="GO" id="GO:0008168">
    <property type="term" value="F:methyltransferase activity"/>
    <property type="evidence" value="ECO:0007669"/>
    <property type="project" value="UniProtKB-KW"/>
</dbReference>
<gene>
    <name evidence="2" type="primary">ASHH1_0</name>
    <name evidence="2" type="ORF">Zm00014a_030691</name>
</gene>
<proteinExistence type="predicted"/>
<name>A0A317YGC8_MAIZE</name>
<sequence>MPPPLPSRTCTRTPTNTAQLPACWALALPIGAASSKALPKSSSKASPSASAVAPTTPAPTAAPATAKPKAPAPAPATKATAPAPSTPALVATPPAATPPDADAPVPATAPAPETKPVEAPAPAPAKKKLSSPSSKDKMKKALVPVKPRGRKPKRIVHKQLDIPDICDRLTSSVACEEILYCEELKNQAISEIDALYDEIRPAVEEHKRDSQDSVSTSLAEKWIEASCRKYKAEFDLYAAVLKNIASTPLRSKDDVAPRVQNGLKYLENGS</sequence>
<dbReference type="Proteomes" id="UP000251960">
    <property type="component" value="Chromosome 1"/>
</dbReference>
<comment type="caution">
    <text evidence="2">The sequence shown here is derived from an EMBL/GenBank/DDBJ whole genome shotgun (WGS) entry which is preliminary data.</text>
</comment>
<dbReference type="AlphaFoldDB" id="A0A317YGC8"/>
<feature type="region of interest" description="Disordered" evidence="1">
    <location>
        <begin position="34"/>
        <end position="144"/>
    </location>
</feature>
<organism evidence="2">
    <name type="scientific">Zea mays</name>
    <name type="common">Maize</name>
    <dbReference type="NCBI Taxonomy" id="4577"/>
    <lineage>
        <taxon>Eukaryota</taxon>
        <taxon>Viridiplantae</taxon>
        <taxon>Streptophyta</taxon>
        <taxon>Embryophyta</taxon>
        <taxon>Tracheophyta</taxon>
        <taxon>Spermatophyta</taxon>
        <taxon>Magnoliopsida</taxon>
        <taxon>Liliopsida</taxon>
        <taxon>Poales</taxon>
        <taxon>Poaceae</taxon>
        <taxon>PACMAD clade</taxon>
        <taxon>Panicoideae</taxon>
        <taxon>Andropogonodae</taxon>
        <taxon>Andropogoneae</taxon>
        <taxon>Tripsacinae</taxon>
        <taxon>Zea</taxon>
    </lineage>
</organism>
<evidence type="ECO:0000256" key="1">
    <source>
        <dbReference type="SAM" id="MobiDB-lite"/>
    </source>
</evidence>
<keyword evidence="2" id="KW-0489">Methyltransferase</keyword>
<accession>A0A317YGC8</accession>
<dbReference type="GO" id="GO:0032259">
    <property type="term" value="P:methylation"/>
    <property type="evidence" value="ECO:0007669"/>
    <property type="project" value="UniProtKB-KW"/>
</dbReference>
<dbReference type="EMBL" id="NCVQ01000001">
    <property type="protein sequence ID" value="PWZ56834.1"/>
    <property type="molecule type" value="Genomic_DNA"/>
</dbReference>
<keyword evidence="2" id="KW-0808">Transferase</keyword>
<dbReference type="ExpressionAtlas" id="A0A317YGC8">
    <property type="expression patterns" value="baseline"/>
</dbReference>